<feature type="domain" description="Bacterial Ig" evidence="1">
    <location>
        <begin position="421"/>
        <end position="488"/>
    </location>
</feature>
<dbReference type="InterPro" id="IPR046746">
    <property type="entry name" value="Big_15"/>
</dbReference>
<sequence length="489" mass="54687">MAKLLSKKATTEFTQVAISSTEYQDSQLEELTVLSNIKQTSKAQAYSNNKTTVSATAAINNEGLTEGYYINTVGLYATDPDKGEILYSVSTAKVNGYMPPDIGVSKSGFSFTIYTEVGNAEQVDVTVDPSGYANKSDIQILSERITKNEHDSEEKFIPKLSAEKGLFVIKNSEILDLNDAKEPGIYSIPATGVENKPLPNSGSLFVSKDPGGVRQLFQTERTIVIRQFGGIPSKWTDWKEVAFKTNVVNLTEPQRIGGTKEFADIPLVNGTEIALKEDVFFYQKTGLDEVETAYKDSFKEETNMFLIRKGNRVDAYIRVNVLDVTKLKTVFVSIFKIPDGFKIDLSMRESFWNVPLTVTQYTYPQGNYGALYEMDAKGIRFGSDRLGNHYLHGSWHTNDPKPDTKFKYMLYVNFYKLSEGRDFVSGSYKGEIHYVAVEIDGQLGEKAKVSESFYKYTVGSKINKASQNAWVIGYDKSGTEITRSKIKIL</sequence>
<dbReference type="AlphaFoldDB" id="A0A6I4HJ24"/>
<reference evidence="2 3" key="1">
    <citation type="submission" date="2019-11" db="EMBL/GenBank/DDBJ databases">
        <title>Multidrug-resistant Acinetobacter baumannii moving toward extensively drug-resistant over fifteen years in South of Brazil.</title>
        <authorList>
            <person name="Fedrigo N.H."/>
            <person name="Cerdeira L."/>
            <person name="Fuga B."/>
            <person name="Marini P.V.B."/>
            <person name="Shinohara D.R."/>
            <person name="Carrara-Marroni F.E."/>
            <person name="Lincopan N."/>
            <person name="Tognim M.C.B."/>
        </authorList>
    </citation>
    <scope>NUCLEOTIDE SEQUENCE [LARGE SCALE GENOMIC DNA]</scope>
    <source>
        <strain evidence="2 3">Ac576</strain>
    </source>
</reference>
<accession>A0A6I4HJ24</accession>
<dbReference type="Pfam" id="PF20622">
    <property type="entry name" value="Big_15"/>
    <property type="match status" value="1"/>
</dbReference>
<evidence type="ECO:0000259" key="1">
    <source>
        <dbReference type="Pfam" id="PF20622"/>
    </source>
</evidence>
<evidence type="ECO:0000313" key="2">
    <source>
        <dbReference type="EMBL" id="MVM90497.1"/>
    </source>
</evidence>
<name>A0A6I4HJ24_ACIBA</name>
<organism evidence="2 3">
    <name type="scientific">Acinetobacter baumannii</name>
    <dbReference type="NCBI Taxonomy" id="470"/>
    <lineage>
        <taxon>Bacteria</taxon>
        <taxon>Pseudomonadati</taxon>
        <taxon>Pseudomonadota</taxon>
        <taxon>Gammaproteobacteria</taxon>
        <taxon>Moraxellales</taxon>
        <taxon>Moraxellaceae</taxon>
        <taxon>Acinetobacter</taxon>
        <taxon>Acinetobacter calcoaceticus/baumannii complex</taxon>
    </lineage>
</organism>
<proteinExistence type="predicted"/>
<evidence type="ECO:0000313" key="3">
    <source>
        <dbReference type="Proteomes" id="UP000439424"/>
    </source>
</evidence>
<dbReference type="EMBL" id="WPIP01000013">
    <property type="protein sequence ID" value="MVM90497.1"/>
    <property type="molecule type" value="Genomic_DNA"/>
</dbReference>
<comment type="caution">
    <text evidence="2">The sequence shown here is derived from an EMBL/GenBank/DDBJ whole genome shotgun (WGS) entry which is preliminary data.</text>
</comment>
<dbReference type="Proteomes" id="UP000439424">
    <property type="component" value="Unassembled WGS sequence"/>
</dbReference>
<protein>
    <recommendedName>
        <fullName evidence="1">Bacterial Ig domain-containing protein</fullName>
    </recommendedName>
</protein>
<dbReference type="CDD" id="cd19958">
    <property type="entry name" value="pyocin_knob"/>
    <property type="match status" value="1"/>
</dbReference>
<gene>
    <name evidence="2" type="ORF">GNY86_03090</name>
</gene>